<dbReference type="CDD" id="cd00541">
    <property type="entry name" value="OMPLA"/>
    <property type="match status" value="1"/>
</dbReference>
<dbReference type="Proteomes" id="UP000502260">
    <property type="component" value="Chromosome"/>
</dbReference>
<evidence type="ECO:0000256" key="12">
    <source>
        <dbReference type="ARBA" id="ARBA00023098"/>
    </source>
</evidence>
<dbReference type="Gene3D" id="2.40.230.10">
    <property type="entry name" value="Phospholipase A1"/>
    <property type="match status" value="1"/>
</dbReference>
<evidence type="ECO:0000256" key="13">
    <source>
        <dbReference type="ARBA" id="ARBA00023136"/>
    </source>
</evidence>
<evidence type="ECO:0000256" key="17">
    <source>
        <dbReference type="RuleBase" id="RU366027"/>
    </source>
</evidence>
<keyword evidence="19" id="KW-1185">Reference proteome</keyword>
<keyword evidence="5" id="KW-1134">Transmembrane beta strand</keyword>
<dbReference type="GO" id="GO:0008970">
    <property type="term" value="F:phospholipase A1 activity"/>
    <property type="evidence" value="ECO:0007669"/>
    <property type="project" value="UniProtKB-EC"/>
</dbReference>
<evidence type="ECO:0000256" key="11">
    <source>
        <dbReference type="ARBA" id="ARBA00022963"/>
    </source>
</evidence>
<feature type="binding site" description="in dimeric form" evidence="16">
    <location>
        <position position="47"/>
    </location>
    <ligand>
        <name>Ca(2+)</name>
        <dbReference type="ChEBI" id="CHEBI:29108"/>
        <label>1</label>
    </ligand>
</feature>
<dbReference type="InterPro" id="IPR036541">
    <property type="entry name" value="PLipase_A1_sf"/>
</dbReference>
<feature type="active site" description="Nucleophile" evidence="15">
    <location>
        <position position="86"/>
    </location>
</feature>
<keyword evidence="6" id="KW-0812">Transmembrane</keyword>
<organism evidence="18 19">
    <name type="scientific">Sulfurimicrobium lacus</name>
    <dbReference type="NCBI Taxonomy" id="2715678"/>
    <lineage>
        <taxon>Bacteria</taxon>
        <taxon>Pseudomonadati</taxon>
        <taxon>Pseudomonadota</taxon>
        <taxon>Betaproteobacteria</taxon>
        <taxon>Nitrosomonadales</taxon>
        <taxon>Sulfuricellaceae</taxon>
        <taxon>Sulfurimicrobium</taxon>
    </lineage>
</organism>
<feature type="binding site" description="in dimeric form" evidence="16">
    <location>
        <position position="94"/>
    </location>
    <ligand>
        <name>Ca(2+)</name>
        <dbReference type="ChEBI" id="CHEBI:29108"/>
        <label>1</label>
    </ligand>
</feature>
<dbReference type="GO" id="GO:0009279">
    <property type="term" value="C:cell outer membrane"/>
    <property type="evidence" value="ECO:0007669"/>
    <property type="project" value="UniProtKB-SubCell"/>
</dbReference>
<feature type="active site" description="Proton acceptor" evidence="15">
    <location>
        <position position="84"/>
    </location>
</feature>
<evidence type="ECO:0000256" key="16">
    <source>
        <dbReference type="PIRSR" id="PIRSR603187-2"/>
    </source>
</evidence>
<dbReference type="EC" id="3.1.1.4" evidence="17"/>
<evidence type="ECO:0000256" key="1">
    <source>
        <dbReference type="ARBA" id="ARBA00000111"/>
    </source>
</evidence>
<comment type="function">
    <text evidence="17">Hydrolysis of phosphatidylcholine with phospholipase A2 (EC 3.1.1.4) and phospholipase A1 (EC 3.1.1.32) activities.</text>
</comment>
<comment type="catalytic activity">
    <reaction evidence="1 17">
        <text>a 1,2-diacyl-sn-glycero-3-phosphocholine + H2O = a 2-acyl-sn-glycero-3-phosphocholine + a fatty acid + H(+)</text>
        <dbReference type="Rhea" id="RHEA:18689"/>
        <dbReference type="ChEBI" id="CHEBI:15377"/>
        <dbReference type="ChEBI" id="CHEBI:15378"/>
        <dbReference type="ChEBI" id="CHEBI:28868"/>
        <dbReference type="ChEBI" id="CHEBI:57643"/>
        <dbReference type="ChEBI" id="CHEBI:57875"/>
        <dbReference type="EC" id="3.1.1.32"/>
    </reaction>
</comment>
<dbReference type="PANTHER" id="PTHR40457:SF1">
    <property type="entry name" value="PHOSPHOLIPASE A1"/>
    <property type="match status" value="1"/>
</dbReference>
<comment type="similarity">
    <text evidence="3 17">Belongs to the phospholipase A1 family.</text>
</comment>
<evidence type="ECO:0000313" key="18">
    <source>
        <dbReference type="EMBL" id="BCB26118.1"/>
    </source>
</evidence>
<comment type="catalytic activity">
    <reaction evidence="2 17">
        <text>a 1,2-diacyl-sn-glycero-3-phosphocholine + H2O = a 1-acyl-sn-glycero-3-phosphocholine + a fatty acid + H(+)</text>
        <dbReference type="Rhea" id="RHEA:15801"/>
        <dbReference type="ChEBI" id="CHEBI:15377"/>
        <dbReference type="ChEBI" id="CHEBI:15378"/>
        <dbReference type="ChEBI" id="CHEBI:28868"/>
        <dbReference type="ChEBI" id="CHEBI:57643"/>
        <dbReference type="ChEBI" id="CHEBI:58168"/>
        <dbReference type="EC" id="3.1.1.4"/>
    </reaction>
</comment>
<dbReference type="SUPFAM" id="SSF56931">
    <property type="entry name" value="Outer membrane phospholipase A (OMPLA)"/>
    <property type="match status" value="1"/>
</dbReference>
<comment type="subcellular location">
    <subcellularLocation>
        <location evidence="17">Cell outer membrane</location>
        <topology evidence="17">Multi-pass membrane protein</topology>
    </subcellularLocation>
    <text evidence="17">One of the very few enzymes located there.</text>
</comment>
<evidence type="ECO:0000256" key="5">
    <source>
        <dbReference type="ARBA" id="ARBA00022452"/>
    </source>
</evidence>
<dbReference type="InterPro" id="IPR003187">
    <property type="entry name" value="PLipase_A1"/>
</dbReference>
<keyword evidence="13" id="KW-0472">Membrane</keyword>
<evidence type="ECO:0000256" key="8">
    <source>
        <dbReference type="ARBA" id="ARBA00022729"/>
    </source>
</evidence>
<evidence type="ECO:0000256" key="9">
    <source>
        <dbReference type="ARBA" id="ARBA00022801"/>
    </source>
</evidence>
<evidence type="ECO:0000313" key="19">
    <source>
        <dbReference type="Proteomes" id="UP000502260"/>
    </source>
</evidence>
<sequence>MPAASSDVKYQLSFKTKLWEDILGDNGNLWFAYTQQSQWLLYNPQVSAPFRETNYEPELIFSLRTDIDLPGGMRWRVLNLGLVHQSNGRALPLSRSWDRVYAQFGLERDNFSLLVRPWVRLHENGENDDNPDITRYLGHGDVLLNYASGENLYSALGRYSASGGHGALQLSWSFPISRALKGYVQVFNGYGESLIDYNHNQTSIGFGLSLQEWR</sequence>
<comment type="subunit">
    <text evidence="4 17">Homodimer; dimerization is reversible, and the dimeric form is the active one.</text>
</comment>
<dbReference type="EC" id="3.1.1.32" evidence="17"/>
<evidence type="ECO:0000256" key="15">
    <source>
        <dbReference type="PIRSR" id="PIRSR603187-1"/>
    </source>
</evidence>
<dbReference type="GO" id="GO:0004623">
    <property type="term" value="F:phospholipase A2 activity"/>
    <property type="evidence" value="ECO:0007669"/>
    <property type="project" value="UniProtKB-EC"/>
</dbReference>
<protein>
    <recommendedName>
        <fullName evidence="17">Phospholipase A1</fullName>
        <ecNumber evidence="17">3.1.1.32</ecNumber>
        <ecNumber evidence="17">3.1.1.4</ecNumber>
    </recommendedName>
    <alternativeName>
        <fullName evidence="17">Phosphatidylcholine 1-acylhydrolase</fullName>
    </alternativeName>
</protein>
<keyword evidence="10 16" id="KW-0106">Calcium</keyword>
<dbReference type="PANTHER" id="PTHR40457">
    <property type="entry name" value="PHOSPHOLIPASE A1"/>
    <property type="match status" value="1"/>
</dbReference>
<dbReference type="KEGG" id="slac:SKTS_10040"/>
<reference evidence="19" key="1">
    <citation type="submission" date="2020-03" db="EMBL/GenBank/DDBJ databases">
        <title>Complete genome sequence of sulfur-oxidizing bacterium skT11.</title>
        <authorList>
            <person name="Kanda M."/>
            <person name="Kojima H."/>
            <person name="Fukui M."/>
        </authorList>
    </citation>
    <scope>NUCLEOTIDE SEQUENCE [LARGE SCALE GENOMIC DNA]</scope>
    <source>
        <strain evidence="19">skT11</strain>
    </source>
</reference>
<keyword evidence="14 17" id="KW-0998">Cell outer membrane</keyword>
<dbReference type="GO" id="GO:0005509">
    <property type="term" value="F:calcium ion binding"/>
    <property type="evidence" value="ECO:0007669"/>
    <property type="project" value="TreeGrafter"/>
</dbReference>
<evidence type="ECO:0000256" key="4">
    <source>
        <dbReference type="ARBA" id="ARBA00011702"/>
    </source>
</evidence>
<evidence type="ECO:0000256" key="3">
    <source>
        <dbReference type="ARBA" id="ARBA00010525"/>
    </source>
</evidence>
<comment type="cofactor">
    <cofactor evidence="17">
        <name>Ca(2+)</name>
        <dbReference type="ChEBI" id="CHEBI:29108"/>
    </cofactor>
    <text evidence="17">Binds 1 Ca(2+) ion per monomer. In the dimeric form the Ca(2+) is bound by different amino acids with binding of each Ca(2+) shared with ligands coming from each monomer. The Ca(2+) ion may have a role in catalysis.</text>
</comment>
<keyword evidence="11 17" id="KW-0442">Lipid degradation</keyword>
<accession>A0A6F8V8V0</accession>
<evidence type="ECO:0000256" key="7">
    <source>
        <dbReference type="ARBA" id="ARBA00022723"/>
    </source>
</evidence>
<evidence type="ECO:0000256" key="6">
    <source>
        <dbReference type="ARBA" id="ARBA00022692"/>
    </source>
</evidence>
<dbReference type="PRINTS" id="PR01486">
    <property type="entry name" value="PHPHLIPASEA1"/>
</dbReference>
<keyword evidence="12 17" id="KW-0443">Lipid metabolism</keyword>
<keyword evidence="7 16" id="KW-0479">Metal-binding</keyword>
<feature type="binding site" description="in dimeric form" evidence="16">
    <location>
        <position position="89"/>
    </location>
    <ligand>
        <name>Ca(2+)</name>
        <dbReference type="ChEBI" id="CHEBI:29108"/>
        <label>1</label>
    </ligand>
</feature>
<keyword evidence="8" id="KW-0732">Signal</keyword>
<keyword evidence="9 17" id="KW-0378">Hydrolase</keyword>
<evidence type="ECO:0000256" key="14">
    <source>
        <dbReference type="ARBA" id="ARBA00023237"/>
    </source>
</evidence>
<evidence type="ECO:0000256" key="2">
    <source>
        <dbReference type="ARBA" id="ARBA00001604"/>
    </source>
</evidence>
<gene>
    <name evidence="18" type="ORF">SKTS_10040</name>
</gene>
<name>A0A6F8V8V0_9PROT</name>
<dbReference type="EMBL" id="AP022853">
    <property type="protein sequence ID" value="BCB26118.1"/>
    <property type="molecule type" value="Genomic_DNA"/>
</dbReference>
<proteinExistence type="inferred from homology"/>
<dbReference type="AlphaFoldDB" id="A0A6F8V8V0"/>
<dbReference type="GO" id="GO:0016042">
    <property type="term" value="P:lipid catabolic process"/>
    <property type="evidence" value="ECO:0007669"/>
    <property type="project" value="UniProtKB-KW"/>
</dbReference>
<dbReference type="Pfam" id="PF02253">
    <property type="entry name" value="PLA1"/>
    <property type="match status" value="1"/>
</dbReference>
<feature type="binding site" description="in dimeric form" evidence="16">
    <location>
        <position position="129"/>
    </location>
    <ligand>
        <name>Ca(2+)</name>
        <dbReference type="ChEBI" id="CHEBI:29108"/>
        <label>1</label>
    </ligand>
</feature>
<evidence type="ECO:0000256" key="10">
    <source>
        <dbReference type="ARBA" id="ARBA00022837"/>
    </source>
</evidence>